<dbReference type="Proteomes" id="UP001488805">
    <property type="component" value="Unassembled WGS sequence"/>
</dbReference>
<name>A0AAW1F999_ZOAVI</name>
<proteinExistence type="predicted"/>
<sequence length="81" mass="8879">MGFTSGLGEVSEGVRDAVTGQHGQESLLYPMISFNRPAPLCSFRRILGKLGQRDRGKCFGLTEALAKSRWGESDCPFNLVM</sequence>
<organism evidence="1 2">
    <name type="scientific">Zoarces viviparus</name>
    <name type="common">Viviparous eelpout</name>
    <name type="synonym">Blennius viviparus</name>
    <dbReference type="NCBI Taxonomy" id="48416"/>
    <lineage>
        <taxon>Eukaryota</taxon>
        <taxon>Metazoa</taxon>
        <taxon>Chordata</taxon>
        <taxon>Craniata</taxon>
        <taxon>Vertebrata</taxon>
        <taxon>Euteleostomi</taxon>
        <taxon>Actinopterygii</taxon>
        <taxon>Neopterygii</taxon>
        <taxon>Teleostei</taxon>
        <taxon>Neoteleostei</taxon>
        <taxon>Acanthomorphata</taxon>
        <taxon>Eupercaria</taxon>
        <taxon>Perciformes</taxon>
        <taxon>Cottioidei</taxon>
        <taxon>Zoarcales</taxon>
        <taxon>Zoarcidae</taxon>
        <taxon>Zoarcinae</taxon>
        <taxon>Zoarces</taxon>
    </lineage>
</organism>
<dbReference type="AlphaFoldDB" id="A0AAW1F999"/>
<reference evidence="1 2" key="1">
    <citation type="journal article" date="2024" name="Genome Biol. Evol.">
        <title>Chromosome-level genome assembly of the viviparous eelpout Zoarces viviparus.</title>
        <authorList>
            <person name="Fuhrmann N."/>
            <person name="Brasseur M.V."/>
            <person name="Bakowski C.E."/>
            <person name="Podsiadlowski L."/>
            <person name="Prost S."/>
            <person name="Krehenwinkel H."/>
            <person name="Mayer C."/>
        </authorList>
    </citation>
    <scope>NUCLEOTIDE SEQUENCE [LARGE SCALE GENOMIC DNA]</scope>
    <source>
        <strain evidence="1">NO-MEL_2022_Ind0_liver</strain>
    </source>
</reference>
<accession>A0AAW1F999</accession>
<evidence type="ECO:0000313" key="2">
    <source>
        <dbReference type="Proteomes" id="UP001488805"/>
    </source>
</evidence>
<gene>
    <name evidence="1" type="ORF">VZT92_010645</name>
</gene>
<protein>
    <submittedName>
        <fullName evidence="1">Uncharacterized protein</fullName>
    </submittedName>
</protein>
<keyword evidence="2" id="KW-1185">Reference proteome</keyword>
<dbReference type="EMBL" id="JBCEZU010000089">
    <property type="protein sequence ID" value="KAK9531203.1"/>
    <property type="molecule type" value="Genomic_DNA"/>
</dbReference>
<evidence type="ECO:0000313" key="1">
    <source>
        <dbReference type="EMBL" id="KAK9531203.1"/>
    </source>
</evidence>
<comment type="caution">
    <text evidence="1">The sequence shown here is derived from an EMBL/GenBank/DDBJ whole genome shotgun (WGS) entry which is preliminary data.</text>
</comment>